<dbReference type="InterPro" id="IPR002938">
    <property type="entry name" value="FAD-bd"/>
</dbReference>
<dbReference type="STRING" id="1220188.A0A4S3JLH1"/>
<reference evidence="5 6" key="1">
    <citation type="submission" date="2019-03" db="EMBL/GenBank/DDBJ databases">
        <title>The genome sequence of a newly discovered highly antifungal drug resistant Aspergillus species, Aspergillus tanneri NIH 1004.</title>
        <authorList>
            <person name="Mounaud S."/>
            <person name="Singh I."/>
            <person name="Joardar V."/>
            <person name="Pakala S."/>
            <person name="Pakala S."/>
            <person name="Venepally P."/>
            <person name="Hoover J."/>
            <person name="Nierman W."/>
            <person name="Chung J."/>
            <person name="Losada L."/>
        </authorList>
    </citation>
    <scope>NUCLEOTIDE SEQUENCE [LARGE SCALE GENOMIC DNA]</scope>
    <source>
        <strain evidence="5 6">NIH1004</strain>
    </source>
</reference>
<comment type="caution">
    <text evidence="5">The sequence shown here is derived from an EMBL/GenBank/DDBJ whole genome shotgun (WGS) entry which is preliminary data.</text>
</comment>
<dbReference type="Proteomes" id="UP000308092">
    <property type="component" value="Unassembled WGS sequence"/>
</dbReference>
<keyword evidence="6" id="KW-1185">Reference proteome</keyword>
<gene>
    <name evidence="5" type="ORF">EYZ11_004308</name>
</gene>
<accession>A0A4S3JLH1</accession>
<dbReference type="InterPro" id="IPR050641">
    <property type="entry name" value="RIFMO-like"/>
</dbReference>
<evidence type="ECO:0000313" key="5">
    <source>
        <dbReference type="EMBL" id="THC96230.1"/>
    </source>
</evidence>
<dbReference type="Pfam" id="PF01494">
    <property type="entry name" value="FAD_binding_3"/>
    <property type="match status" value="1"/>
</dbReference>
<dbReference type="PANTHER" id="PTHR43004">
    <property type="entry name" value="TRK SYSTEM POTASSIUM UPTAKE PROTEIN"/>
    <property type="match status" value="1"/>
</dbReference>
<keyword evidence="2" id="KW-0274">FAD</keyword>
<evidence type="ECO:0000256" key="1">
    <source>
        <dbReference type="ARBA" id="ARBA00022630"/>
    </source>
</evidence>
<dbReference type="Gene3D" id="3.50.50.60">
    <property type="entry name" value="FAD/NAD(P)-binding domain"/>
    <property type="match status" value="1"/>
</dbReference>
<dbReference type="SUPFAM" id="SSF51905">
    <property type="entry name" value="FAD/NAD(P)-binding domain"/>
    <property type="match status" value="1"/>
</dbReference>
<evidence type="ECO:0000313" key="6">
    <source>
        <dbReference type="Proteomes" id="UP000308092"/>
    </source>
</evidence>
<keyword evidence="3" id="KW-0560">Oxidoreductase</keyword>
<dbReference type="PRINTS" id="PR00420">
    <property type="entry name" value="RNGMNOXGNASE"/>
</dbReference>
<evidence type="ECO:0000256" key="3">
    <source>
        <dbReference type="ARBA" id="ARBA00023002"/>
    </source>
</evidence>
<dbReference type="Gene3D" id="3.40.30.120">
    <property type="match status" value="1"/>
</dbReference>
<dbReference type="GO" id="GO:0016709">
    <property type="term" value="F:oxidoreductase activity, acting on paired donors, with incorporation or reduction of molecular oxygen, NAD(P)H as one donor, and incorporation of one atom of oxygen"/>
    <property type="evidence" value="ECO:0007669"/>
    <property type="project" value="UniProtKB-ARBA"/>
</dbReference>
<protein>
    <recommendedName>
        <fullName evidence="4">FAD-binding domain-containing protein</fullName>
    </recommendedName>
</protein>
<dbReference type="VEuPathDB" id="FungiDB:EYZ11_004308"/>
<keyword evidence="1" id="KW-0285">Flavoprotein</keyword>
<sequence length="263" mass="29491">MPGGRIWQLQTPIELRRVGCFWRVIPNIPTGGYGMNTGLGDAFDIGWKLAAVLNGHGGEHLLASYEAERRPVALRNVERSAVHARVHSTYRGWVAAKGNESVVSETEEARKLKKDITDFVREQDGENKEHGIEMGYHFPNSPVVTRDAKTREDEKASEWPARVYTPSTAPGRRAPHVYLRDNEISIHDLFGKDYTIIDLTLGGEISRAFEEAALRLKIPLNVVLVRPDGFVSWRSEEQDGEHLVPNDYIENILLTAVGQRSAV</sequence>
<dbReference type="AlphaFoldDB" id="A0A4S3JLH1"/>
<feature type="domain" description="FAD-binding" evidence="4">
    <location>
        <begin position="29"/>
        <end position="80"/>
    </location>
</feature>
<dbReference type="InterPro" id="IPR036188">
    <property type="entry name" value="FAD/NAD-bd_sf"/>
</dbReference>
<evidence type="ECO:0000259" key="4">
    <source>
        <dbReference type="Pfam" id="PF01494"/>
    </source>
</evidence>
<dbReference type="Pfam" id="PF21274">
    <property type="entry name" value="Rng_hyd_C"/>
    <property type="match status" value="1"/>
</dbReference>
<name>A0A4S3JLH1_9EURO</name>
<dbReference type="PANTHER" id="PTHR43004:SF21">
    <property type="entry name" value="FAD-BINDING DOMAIN-CONTAINING PROTEIN-RELATED"/>
    <property type="match status" value="1"/>
</dbReference>
<evidence type="ECO:0000256" key="2">
    <source>
        <dbReference type="ARBA" id="ARBA00022827"/>
    </source>
</evidence>
<dbReference type="EMBL" id="SOSA01000123">
    <property type="protein sequence ID" value="THC96230.1"/>
    <property type="molecule type" value="Genomic_DNA"/>
</dbReference>
<organism evidence="5 6">
    <name type="scientific">Aspergillus tanneri</name>
    <dbReference type="NCBI Taxonomy" id="1220188"/>
    <lineage>
        <taxon>Eukaryota</taxon>
        <taxon>Fungi</taxon>
        <taxon>Dikarya</taxon>
        <taxon>Ascomycota</taxon>
        <taxon>Pezizomycotina</taxon>
        <taxon>Eurotiomycetes</taxon>
        <taxon>Eurotiomycetidae</taxon>
        <taxon>Eurotiales</taxon>
        <taxon>Aspergillaceae</taxon>
        <taxon>Aspergillus</taxon>
        <taxon>Aspergillus subgen. Circumdati</taxon>
    </lineage>
</organism>
<dbReference type="GO" id="GO:0071949">
    <property type="term" value="F:FAD binding"/>
    <property type="evidence" value="ECO:0007669"/>
    <property type="project" value="InterPro"/>
</dbReference>
<proteinExistence type="predicted"/>